<comment type="caution">
    <text evidence="1">The sequence shown here is derived from an EMBL/GenBank/DDBJ whole genome shotgun (WGS) entry which is preliminary data.</text>
</comment>
<sequence length="264" mass="29384">MDFNQAQAADVLWGWPVGLLDRLFELRARAGAGSLGIEEWREQDAALRTGMPEVDLDEVVAFQTDWLVNGSDLEVPLTDRLTALTSPPPTDEELRHEIAEADVALADRRTARRLKDAYRARRARAAAWLTRPGGGLDPVTGLPWSTIERYRVIDDPDVGPVPQHVGVARQLALRDASDAERDAAALVAAGQDKLNLEFDAAKADMQQRRMMWFPGLLKAGVQADEGMRPLAEELSRIWSDPRVQRLLLEETSVGWPEPIEEHRG</sequence>
<gene>
    <name evidence="1" type="ORF">ACFORO_34055</name>
</gene>
<evidence type="ECO:0000313" key="2">
    <source>
        <dbReference type="Proteomes" id="UP001595764"/>
    </source>
</evidence>
<proteinExistence type="predicted"/>
<accession>A0ABV7QPL6</accession>
<reference evidence="2" key="1">
    <citation type="journal article" date="2019" name="Int. J. Syst. Evol. Microbiol.">
        <title>The Global Catalogue of Microorganisms (GCM) 10K type strain sequencing project: providing services to taxonomists for standard genome sequencing and annotation.</title>
        <authorList>
            <consortium name="The Broad Institute Genomics Platform"/>
            <consortium name="The Broad Institute Genome Sequencing Center for Infectious Disease"/>
            <person name="Wu L."/>
            <person name="Ma J."/>
        </authorList>
    </citation>
    <scope>NUCLEOTIDE SEQUENCE [LARGE SCALE GENOMIC DNA]</scope>
    <source>
        <strain evidence="2">CGMCC 4.7682</strain>
    </source>
</reference>
<keyword evidence="2" id="KW-1185">Reference proteome</keyword>
<name>A0ABV7QPL6_9PSEU</name>
<dbReference type="RefSeq" id="WP_377871236.1">
    <property type="nucleotide sequence ID" value="NZ_JBHMAY010000027.1"/>
</dbReference>
<evidence type="ECO:0000313" key="1">
    <source>
        <dbReference type="EMBL" id="MFC3515236.1"/>
    </source>
</evidence>
<organism evidence="1 2">
    <name type="scientific">Amycolatopsis halotolerans</name>
    <dbReference type="NCBI Taxonomy" id="330083"/>
    <lineage>
        <taxon>Bacteria</taxon>
        <taxon>Bacillati</taxon>
        <taxon>Actinomycetota</taxon>
        <taxon>Actinomycetes</taxon>
        <taxon>Pseudonocardiales</taxon>
        <taxon>Pseudonocardiaceae</taxon>
        <taxon>Amycolatopsis</taxon>
    </lineage>
</organism>
<protein>
    <submittedName>
        <fullName evidence="1">Uncharacterized protein</fullName>
    </submittedName>
</protein>
<dbReference type="Proteomes" id="UP001595764">
    <property type="component" value="Unassembled WGS sequence"/>
</dbReference>
<dbReference type="EMBL" id="JBHRWI010000049">
    <property type="protein sequence ID" value="MFC3515236.1"/>
    <property type="molecule type" value="Genomic_DNA"/>
</dbReference>